<protein>
    <recommendedName>
        <fullName evidence="1">DUF2520 domain-containing protein</fullName>
    </recommendedName>
</protein>
<dbReference type="Proteomes" id="UP000077013">
    <property type="component" value="Unassembled WGS sequence"/>
</dbReference>
<gene>
    <name evidence="2" type="ORF">ULVI_10170</name>
</gene>
<sequence>MIKVVFLGFGNVNQQLCRSLQKSDHVDVLQIYNRNSQVFSSEWKGFDFTTQLSEIKSADIYIVGITDDAIASFSETIPFRDRLVVHTSGSVSLKALSNHNKRGVFYPLQTFTKTQSVNFTNIPICIEAENASDLKLLHQLGSLLSENVTEVSSEAREKVHLAAVFVNNFVNHLYHISEELLTEHELDFKLLQPLIAETARKIKTLSPAEAQTGPAKRNDHKTIENHLHLLEGSPYIELYKMLTISIQEQFK</sequence>
<accession>A0A167HSZ8</accession>
<evidence type="ECO:0000259" key="1">
    <source>
        <dbReference type="Pfam" id="PF10728"/>
    </source>
</evidence>
<dbReference type="SUPFAM" id="SSF48179">
    <property type="entry name" value="6-phosphogluconate dehydrogenase C-terminal domain-like"/>
    <property type="match status" value="1"/>
</dbReference>
<dbReference type="PANTHER" id="PTHR40459">
    <property type="entry name" value="CONSERVED HYPOTHETICAL ALANINE AND LEUCINE RICH PROTEIN"/>
    <property type="match status" value="1"/>
</dbReference>
<dbReference type="STRING" id="1763537.ULVI_10170"/>
<dbReference type="PANTHER" id="PTHR40459:SF1">
    <property type="entry name" value="CONSERVED HYPOTHETICAL ALANINE AND LEUCINE RICH PROTEIN"/>
    <property type="match status" value="1"/>
</dbReference>
<reference evidence="2 3" key="1">
    <citation type="submission" date="2016-02" db="EMBL/GenBank/DDBJ databases">
        <title>Ulvibacter sp. LPB0005, isolated from Thais luteostoma.</title>
        <authorList>
            <person name="Shin S.-K."/>
            <person name="Yi H."/>
        </authorList>
    </citation>
    <scope>NUCLEOTIDE SEQUENCE [LARGE SCALE GENOMIC DNA]</scope>
    <source>
        <strain evidence="2 3">LPB0005</strain>
    </source>
</reference>
<evidence type="ECO:0000313" key="3">
    <source>
        <dbReference type="Proteomes" id="UP000077013"/>
    </source>
</evidence>
<keyword evidence="3" id="KW-1185">Reference proteome</keyword>
<dbReference type="EMBL" id="LRXL01000037">
    <property type="protein sequence ID" value="OAB78933.1"/>
    <property type="molecule type" value="Genomic_DNA"/>
</dbReference>
<dbReference type="Gene3D" id="3.40.50.720">
    <property type="entry name" value="NAD(P)-binding Rossmann-like Domain"/>
    <property type="match status" value="1"/>
</dbReference>
<proteinExistence type="predicted"/>
<comment type="caution">
    <text evidence="2">The sequence shown here is derived from an EMBL/GenBank/DDBJ whole genome shotgun (WGS) entry which is preliminary data.</text>
</comment>
<dbReference type="InterPro" id="IPR036291">
    <property type="entry name" value="NAD(P)-bd_dom_sf"/>
</dbReference>
<dbReference type="OrthoDB" id="9810755at2"/>
<dbReference type="Pfam" id="PF10728">
    <property type="entry name" value="DUF2520"/>
    <property type="match status" value="1"/>
</dbReference>
<dbReference type="InterPro" id="IPR037108">
    <property type="entry name" value="TM1727-like_C_sf"/>
</dbReference>
<dbReference type="SUPFAM" id="SSF51735">
    <property type="entry name" value="NAD(P)-binding Rossmann-fold domains"/>
    <property type="match status" value="1"/>
</dbReference>
<organism evidence="2 3">
    <name type="scientific">Cochleicola gelatinilyticus</name>
    <dbReference type="NCBI Taxonomy" id="1763537"/>
    <lineage>
        <taxon>Bacteria</taxon>
        <taxon>Pseudomonadati</taxon>
        <taxon>Bacteroidota</taxon>
        <taxon>Flavobacteriia</taxon>
        <taxon>Flavobacteriales</taxon>
        <taxon>Flavobacteriaceae</taxon>
        <taxon>Cochleicola</taxon>
    </lineage>
</organism>
<dbReference type="InterPro" id="IPR008927">
    <property type="entry name" value="6-PGluconate_DH-like_C_sf"/>
</dbReference>
<dbReference type="AlphaFoldDB" id="A0A167HSZ8"/>
<name>A0A167HSZ8_9FLAO</name>
<evidence type="ECO:0000313" key="2">
    <source>
        <dbReference type="EMBL" id="OAB78933.1"/>
    </source>
</evidence>
<dbReference type="InterPro" id="IPR018931">
    <property type="entry name" value="DUF2520"/>
</dbReference>
<dbReference type="Gene3D" id="1.10.1040.20">
    <property type="entry name" value="ProC-like, C-terminal domain"/>
    <property type="match status" value="1"/>
</dbReference>
<feature type="domain" description="DUF2520" evidence="1">
    <location>
        <begin position="122"/>
        <end position="244"/>
    </location>
</feature>